<keyword evidence="2" id="KW-1185">Reference proteome</keyword>
<dbReference type="Proteomes" id="UP000261540">
    <property type="component" value="Unplaced"/>
</dbReference>
<dbReference type="Ensembl" id="ENSPKIT00000008302.1">
    <property type="protein sequence ID" value="ENSPKIP00000027532.1"/>
    <property type="gene ID" value="ENSPKIG00000009550.1"/>
</dbReference>
<dbReference type="GeneTree" id="ENSGT00410000029447"/>
<accession>A0A3B3S9V8</accession>
<reference evidence="1" key="2">
    <citation type="submission" date="2025-09" db="UniProtKB">
        <authorList>
            <consortium name="Ensembl"/>
        </authorList>
    </citation>
    <scope>IDENTIFICATION</scope>
</reference>
<dbReference type="GO" id="GO:0000350">
    <property type="term" value="P:generation of catalytic spliceosome for second transesterification step"/>
    <property type="evidence" value="ECO:0007669"/>
    <property type="project" value="InterPro"/>
</dbReference>
<dbReference type="InterPro" id="IPR009360">
    <property type="entry name" value="Isy1"/>
</dbReference>
<reference evidence="1" key="1">
    <citation type="submission" date="2025-08" db="UniProtKB">
        <authorList>
            <consortium name="Ensembl"/>
        </authorList>
    </citation>
    <scope>IDENTIFICATION</scope>
</reference>
<sequence length="236" mass="26670">MARNEEKQFGKLNRLWLQKEKEEGRIKVPDRPKLSSLNTAASVKKWIPSIKNEMEYYLQQSQLSHYPERKIAEFHKRIQDLEREYKLHVRKLRTLDPTYRHHPWTPRAYTKKRNGESVLRPETSTNMKSPINYVYLSNMQSLCPQDLPGQDQPLSFNTDRLPLIVGRSRAGSGSRGADGLTQALLSGLPNLQSSPLAQALSAQRGGVAAATSSSCAPQNTPHVLGLASYWSSDEDT</sequence>
<evidence type="ECO:0000313" key="1">
    <source>
        <dbReference type="Ensembl" id="ENSPKIP00000027532.1"/>
    </source>
</evidence>
<proteinExistence type="predicted"/>
<evidence type="ECO:0000313" key="2">
    <source>
        <dbReference type="Proteomes" id="UP000261540"/>
    </source>
</evidence>
<protein>
    <submittedName>
        <fullName evidence="1">Si:dkey-86e18.1</fullName>
    </submittedName>
</protein>
<organism evidence="1 2">
    <name type="scientific">Paramormyrops kingsleyae</name>
    <dbReference type="NCBI Taxonomy" id="1676925"/>
    <lineage>
        <taxon>Eukaryota</taxon>
        <taxon>Metazoa</taxon>
        <taxon>Chordata</taxon>
        <taxon>Craniata</taxon>
        <taxon>Vertebrata</taxon>
        <taxon>Euteleostomi</taxon>
        <taxon>Actinopterygii</taxon>
        <taxon>Neopterygii</taxon>
        <taxon>Teleostei</taxon>
        <taxon>Osteoglossocephala</taxon>
        <taxon>Osteoglossomorpha</taxon>
        <taxon>Osteoglossiformes</taxon>
        <taxon>Mormyridae</taxon>
        <taxon>Paramormyrops</taxon>
    </lineage>
</organism>
<dbReference type="AlphaFoldDB" id="A0A3B3S9V8"/>
<name>A0A3B3S9V8_9TELE</name>
<dbReference type="Pfam" id="PF06246">
    <property type="entry name" value="Isy1"/>
    <property type="match status" value="1"/>
</dbReference>